<keyword evidence="1" id="KW-0732">Signal</keyword>
<organism evidence="2 3">
    <name type="scientific">Bacteroides intestinalis</name>
    <dbReference type="NCBI Taxonomy" id="329854"/>
    <lineage>
        <taxon>Bacteria</taxon>
        <taxon>Pseudomonadati</taxon>
        <taxon>Bacteroidota</taxon>
        <taxon>Bacteroidia</taxon>
        <taxon>Bacteroidales</taxon>
        <taxon>Bacteroidaceae</taxon>
        <taxon>Bacteroides</taxon>
    </lineage>
</organism>
<evidence type="ECO:0000256" key="1">
    <source>
        <dbReference type="SAM" id="SignalP"/>
    </source>
</evidence>
<feature type="chain" id="PRO_5019060259" description="DUF1566 domain-containing protein" evidence="1">
    <location>
        <begin position="30"/>
        <end position="549"/>
    </location>
</feature>
<evidence type="ECO:0000313" key="3">
    <source>
        <dbReference type="Proteomes" id="UP000285013"/>
    </source>
</evidence>
<dbReference type="InterPro" id="IPR025049">
    <property type="entry name" value="Mfa-like_1"/>
</dbReference>
<dbReference type="AlphaFoldDB" id="A0A415MWC9"/>
<reference evidence="2 3" key="1">
    <citation type="submission" date="2018-08" db="EMBL/GenBank/DDBJ databases">
        <title>A genome reference for cultivated species of the human gut microbiota.</title>
        <authorList>
            <person name="Zou Y."/>
            <person name="Xue W."/>
            <person name="Luo G."/>
        </authorList>
    </citation>
    <scope>NUCLEOTIDE SEQUENCE [LARGE SCALE GENOMIC DNA]</scope>
    <source>
        <strain evidence="2 3">AF36-16BH</strain>
    </source>
</reference>
<dbReference type="EMBL" id="QRPE01000041">
    <property type="protein sequence ID" value="RHL86175.1"/>
    <property type="molecule type" value="Genomic_DNA"/>
</dbReference>
<dbReference type="CDD" id="cd13120">
    <property type="entry name" value="BF2867_like_N"/>
    <property type="match status" value="1"/>
</dbReference>
<dbReference type="RefSeq" id="WP_118423656.1">
    <property type="nucleotide sequence ID" value="NZ_QRPE01000041.1"/>
</dbReference>
<proteinExistence type="predicted"/>
<dbReference type="PROSITE" id="PS51257">
    <property type="entry name" value="PROKAR_LIPOPROTEIN"/>
    <property type="match status" value="1"/>
</dbReference>
<feature type="signal peptide" evidence="1">
    <location>
        <begin position="1"/>
        <end position="29"/>
    </location>
</feature>
<comment type="caution">
    <text evidence="2">The sequence shown here is derived from an EMBL/GenBank/DDBJ whole genome shotgun (WGS) entry which is preliminary data.</text>
</comment>
<dbReference type="InterPro" id="IPR042278">
    <property type="entry name" value="Mfa-like_1_N"/>
</dbReference>
<dbReference type="Pfam" id="PF13149">
    <property type="entry name" value="Mfa_like_1"/>
    <property type="match status" value="1"/>
</dbReference>
<dbReference type="Gene3D" id="2.60.40.2620">
    <property type="entry name" value="Fimbrillin-like"/>
    <property type="match status" value="1"/>
</dbReference>
<gene>
    <name evidence="2" type="ORF">DWZ95_22395</name>
</gene>
<accession>A0A415MWC9</accession>
<dbReference type="Proteomes" id="UP000285013">
    <property type="component" value="Unassembled WGS sequence"/>
</dbReference>
<sequence>MKQHHSIFPPAASLACALILMLAACTSDALDELPPAGTDPDARPLTITVSDGGMYATGQTRAQERGYSTVFTEGDCIGLYVVKNGTLEVKNLCLTLQGGKWTLPAGASQLLYSPDKSYHAYYPYQNDSDMNGKVLPGDEDFFKYVVQLWVVNPDQRTYAQYTASDLMTARGVYNNHTLSFAMEHRMSLLILQVPATKYTYTEKIDGQEISKSYYRYTAVISENVYWQENPCTARLLRNTTDPTHLNPGPYKYYYNGTKKTFNFDYSQLKLQPGKYTVHTLDDSKVTEKFRSLKAGDYYMQDGSILPGDEDVKPFRDELQESCLGVVFWVGEIEGMHWTRTGSQKGDRLLMRDHPECVHGMVVAMDDTSSQKVKWATGKGATEYIYEWAQKSFKDFTSGEQADWEEIRASDIYFGYCSSRLMALYGSRNSDTTFPVCNAIADYAAVHPAPAGSSGWFLPSKYELATLFFGAPIHFSESGSPYYYENLQMLNKINPQIAMASGNKLIGEYWSSNESSTGTGTVAWRVNLALPGYGVRSKTDTYKVRAVLAF</sequence>
<evidence type="ECO:0000313" key="2">
    <source>
        <dbReference type="EMBL" id="RHL86175.1"/>
    </source>
</evidence>
<protein>
    <recommendedName>
        <fullName evidence="4">DUF1566 domain-containing protein</fullName>
    </recommendedName>
</protein>
<dbReference type="Gene3D" id="2.60.40.3570">
    <property type="match status" value="1"/>
</dbReference>
<evidence type="ECO:0008006" key="4">
    <source>
        <dbReference type="Google" id="ProtNLM"/>
    </source>
</evidence>
<name>A0A415MWC9_9BACE</name>